<gene>
    <name evidence="1" type="ORF">BSZ39_10535</name>
</gene>
<evidence type="ECO:0000313" key="2">
    <source>
        <dbReference type="Proteomes" id="UP000185628"/>
    </source>
</evidence>
<reference evidence="2" key="1">
    <citation type="submission" date="2016-12" db="EMBL/GenBank/DDBJ databases">
        <authorList>
            <person name="Meng X."/>
        </authorList>
    </citation>
    <scope>NUCLEOTIDE SEQUENCE [LARGE SCALE GENOMIC DNA]</scope>
    <source>
        <strain evidence="2">DSM 19116</strain>
    </source>
</reference>
<proteinExistence type="predicted"/>
<accession>A0A1Q5Q0K5</accession>
<sequence>MAATANSVKNSLIIVTDQHRTDTIGALGGPTHTPVLEDFASEGFAFRKAFTPTAICPVTFIGRSSPEDLVAGPGMAVLPCHR</sequence>
<protein>
    <recommendedName>
        <fullName evidence="3">Sulfatase N-terminal domain-containing protein</fullName>
    </recommendedName>
</protein>
<dbReference type="Gene3D" id="3.40.720.10">
    <property type="entry name" value="Alkaline Phosphatase, subunit A"/>
    <property type="match status" value="1"/>
</dbReference>
<evidence type="ECO:0008006" key="3">
    <source>
        <dbReference type="Google" id="ProtNLM"/>
    </source>
</evidence>
<evidence type="ECO:0000313" key="1">
    <source>
        <dbReference type="EMBL" id="OKL53235.1"/>
    </source>
</evidence>
<dbReference type="Proteomes" id="UP000185628">
    <property type="component" value="Unassembled WGS sequence"/>
</dbReference>
<name>A0A1Q5Q0K5_9ACTO</name>
<organism evidence="1 2">
    <name type="scientific">Bowdeniella nasicola</name>
    <dbReference type="NCBI Taxonomy" id="208480"/>
    <lineage>
        <taxon>Bacteria</taxon>
        <taxon>Bacillati</taxon>
        <taxon>Actinomycetota</taxon>
        <taxon>Actinomycetes</taxon>
        <taxon>Actinomycetales</taxon>
        <taxon>Actinomycetaceae</taxon>
        <taxon>Bowdeniella</taxon>
    </lineage>
</organism>
<dbReference type="InterPro" id="IPR017850">
    <property type="entry name" value="Alkaline_phosphatase_core_sf"/>
</dbReference>
<dbReference type="EMBL" id="MQVR01000075">
    <property type="protein sequence ID" value="OKL53235.1"/>
    <property type="molecule type" value="Genomic_DNA"/>
</dbReference>
<dbReference type="AlphaFoldDB" id="A0A1Q5Q0K5"/>
<dbReference type="SUPFAM" id="SSF53649">
    <property type="entry name" value="Alkaline phosphatase-like"/>
    <property type="match status" value="1"/>
</dbReference>
<dbReference type="RefSeq" id="WP_073717292.1">
    <property type="nucleotide sequence ID" value="NZ_MQVR01000075.1"/>
</dbReference>
<dbReference type="OrthoDB" id="9777306at2"/>
<comment type="caution">
    <text evidence="1">The sequence shown here is derived from an EMBL/GenBank/DDBJ whole genome shotgun (WGS) entry which is preliminary data.</text>
</comment>
<keyword evidence="2" id="KW-1185">Reference proteome</keyword>